<sequence>MNIIKYLSYLTLFLSLTITTLHAQEKVNVILLGTYHFNNPGNDAMKVAERNILSEKDQLGLEEITETILRKNNPDQIFVESAFSQKKHLNYLYHLYLDNQYSRYTDTLQSKRSKRYYIEGETFQLAFRLAKKSNHQEVFPIDTMIEMRFDLLFKELNANPDLKKEFDTKLATSSKIGNEALEKEKLRDVFLALNEDHALARNKGIYLSLFNKVGIQNNYFGAKLVSDWFKRNLIMYSNFQSQLKSTTKTVVILVGTGHAAILRDFIKNDDRFNLIDLKNVL</sequence>
<evidence type="ECO:0000313" key="1">
    <source>
        <dbReference type="EMBL" id="RKE55496.1"/>
    </source>
</evidence>
<dbReference type="OrthoDB" id="7055505at2"/>
<evidence type="ECO:0008006" key="3">
    <source>
        <dbReference type="Google" id="ProtNLM"/>
    </source>
</evidence>
<dbReference type="Proteomes" id="UP000286246">
    <property type="component" value="Unassembled WGS sequence"/>
</dbReference>
<dbReference type="EMBL" id="RAPY01000001">
    <property type="protein sequence ID" value="RKE55496.1"/>
    <property type="molecule type" value="Genomic_DNA"/>
</dbReference>
<accession>A0A420BFM9</accession>
<keyword evidence="2" id="KW-1185">Reference proteome</keyword>
<dbReference type="RefSeq" id="WP_120257276.1">
    <property type="nucleotide sequence ID" value="NZ_RAPY01000001.1"/>
</dbReference>
<comment type="caution">
    <text evidence="1">The sequence shown here is derived from an EMBL/GenBank/DDBJ whole genome shotgun (WGS) entry which is preliminary data.</text>
</comment>
<reference evidence="1 2" key="1">
    <citation type="submission" date="2018-09" db="EMBL/GenBank/DDBJ databases">
        <title>Genomic Encyclopedia of Type Strains, Phase III (KMG-III): the genomes of soil and plant-associated and newly described type strains.</title>
        <authorList>
            <person name="Whitman W."/>
        </authorList>
    </citation>
    <scope>NUCLEOTIDE SEQUENCE [LARGE SCALE GENOMIC DNA]</scope>
    <source>
        <strain evidence="1 2">CECT 7938</strain>
    </source>
</reference>
<protein>
    <recommendedName>
        <fullName evidence="3">TraB family protein</fullName>
    </recommendedName>
</protein>
<dbReference type="Pfam" id="PF18950">
    <property type="entry name" value="DUF5694"/>
    <property type="match status" value="1"/>
</dbReference>
<evidence type="ECO:0000313" key="2">
    <source>
        <dbReference type="Proteomes" id="UP000286246"/>
    </source>
</evidence>
<organism evidence="1 2">
    <name type="scientific">Sphingobacterium detergens</name>
    <dbReference type="NCBI Taxonomy" id="1145106"/>
    <lineage>
        <taxon>Bacteria</taxon>
        <taxon>Pseudomonadati</taxon>
        <taxon>Bacteroidota</taxon>
        <taxon>Sphingobacteriia</taxon>
        <taxon>Sphingobacteriales</taxon>
        <taxon>Sphingobacteriaceae</taxon>
        <taxon>Sphingobacterium</taxon>
    </lineage>
</organism>
<dbReference type="InterPro" id="IPR043749">
    <property type="entry name" value="DUF5694"/>
</dbReference>
<proteinExistence type="predicted"/>
<dbReference type="AlphaFoldDB" id="A0A420BFM9"/>
<gene>
    <name evidence="1" type="ORF">DFQ12_0328</name>
</gene>
<name>A0A420BFM9_SPHD1</name>